<keyword evidence="3" id="KW-1185">Reference proteome</keyword>
<dbReference type="GO" id="GO:0046982">
    <property type="term" value="F:protein heterodimerization activity"/>
    <property type="evidence" value="ECO:0007669"/>
    <property type="project" value="InterPro"/>
</dbReference>
<dbReference type="GO" id="GO:0000786">
    <property type="term" value="C:nucleosome"/>
    <property type="evidence" value="ECO:0007669"/>
    <property type="project" value="InterPro"/>
</dbReference>
<dbReference type="OrthoDB" id="6427647at2759"/>
<protein>
    <recommendedName>
        <fullName evidence="4">Histone H2A/H2B/H3 domain-containing protein</fullName>
    </recommendedName>
</protein>
<dbReference type="EMBL" id="BGPR01000070">
    <property type="protein sequence ID" value="GBL90272.1"/>
    <property type="molecule type" value="Genomic_DNA"/>
</dbReference>
<dbReference type="Proteomes" id="UP000499080">
    <property type="component" value="Unassembled WGS sequence"/>
</dbReference>
<sequence>MDSFSEKTYVKIEAEPIPSTSTNDINAVQRNRKRKQRREDLSFKPYILRVKKIKTTDLKLSSNALEDLDNLISNVYQMYCSDLKRLTSLTKNKTLSAKDVETATKLCIPGKRKDNAMKFGRDCVNFQI</sequence>
<evidence type="ECO:0000256" key="1">
    <source>
        <dbReference type="ARBA" id="ARBA00006846"/>
    </source>
</evidence>
<name>A0A4Y2BD84_ARAVE</name>
<organism evidence="2 3">
    <name type="scientific">Araneus ventricosus</name>
    <name type="common">Orbweaver spider</name>
    <name type="synonym">Epeira ventricosa</name>
    <dbReference type="NCBI Taxonomy" id="182803"/>
    <lineage>
        <taxon>Eukaryota</taxon>
        <taxon>Metazoa</taxon>
        <taxon>Ecdysozoa</taxon>
        <taxon>Arthropoda</taxon>
        <taxon>Chelicerata</taxon>
        <taxon>Arachnida</taxon>
        <taxon>Araneae</taxon>
        <taxon>Araneomorphae</taxon>
        <taxon>Entelegynae</taxon>
        <taxon>Araneoidea</taxon>
        <taxon>Araneidae</taxon>
        <taxon>Araneus</taxon>
    </lineage>
</organism>
<dbReference type="AlphaFoldDB" id="A0A4Y2BD84"/>
<dbReference type="SUPFAM" id="SSF47113">
    <property type="entry name" value="Histone-fold"/>
    <property type="match status" value="1"/>
</dbReference>
<dbReference type="InterPro" id="IPR009072">
    <property type="entry name" value="Histone-fold"/>
</dbReference>
<evidence type="ECO:0008006" key="4">
    <source>
        <dbReference type="Google" id="ProtNLM"/>
    </source>
</evidence>
<evidence type="ECO:0000313" key="2">
    <source>
        <dbReference type="EMBL" id="GBL90272.1"/>
    </source>
</evidence>
<comment type="similarity">
    <text evidence="1">Belongs to the histone H2B family.</text>
</comment>
<evidence type="ECO:0000313" key="3">
    <source>
        <dbReference type="Proteomes" id="UP000499080"/>
    </source>
</evidence>
<dbReference type="InterPro" id="IPR000558">
    <property type="entry name" value="Histone_H2B"/>
</dbReference>
<gene>
    <name evidence="2" type="ORF">AVEN_130374_1</name>
</gene>
<accession>A0A4Y2BD84</accession>
<comment type="caution">
    <text evidence="2">The sequence shown here is derived from an EMBL/GenBank/DDBJ whole genome shotgun (WGS) entry which is preliminary data.</text>
</comment>
<dbReference type="GO" id="GO:0030527">
    <property type="term" value="F:structural constituent of chromatin"/>
    <property type="evidence" value="ECO:0007669"/>
    <property type="project" value="InterPro"/>
</dbReference>
<dbReference type="GO" id="GO:0003677">
    <property type="term" value="F:DNA binding"/>
    <property type="evidence" value="ECO:0007669"/>
    <property type="project" value="InterPro"/>
</dbReference>
<dbReference type="Gene3D" id="1.10.20.10">
    <property type="entry name" value="Histone, subunit A"/>
    <property type="match status" value="1"/>
</dbReference>
<dbReference type="SMART" id="SM00427">
    <property type="entry name" value="H2B"/>
    <property type="match status" value="1"/>
</dbReference>
<proteinExistence type="inferred from homology"/>
<dbReference type="PRINTS" id="PR00621">
    <property type="entry name" value="HISTONEH2B"/>
</dbReference>
<reference evidence="2 3" key="1">
    <citation type="journal article" date="2019" name="Sci. Rep.">
        <title>Orb-weaving spider Araneus ventricosus genome elucidates the spidroin gene catalogue.</title>
        <authorList>
            <person name="Kono N."/>
            <person name="Nakamura H."/>
            <person name="Ohtoshi R."/>
            <person name="Moran D.A.P."/>
            <person name="Shinohara A."/>
            <person name="Yoshida Y."/>
            <person name="Fujiwara M."/>
            <person name="Mori M."/>
            <person name="Tomita M."/>
            <person name="Arakawa K."/>
        </authorList>
    </citation>
    <scope>NUCLEOTIDE SEQUENCE [LARGE SCALE GENOMIC DNA]</scope>
</reference>